<keyword evidence="3" id="KW-0808">Transferase</keyword>
<dbReference type="InterPro" id="IPR007848">
    <property type="entry name" value="Small_mtfrase_dom"/>
</dbReference>
<evidence type="ECO:0000313" key="7">
    <source>
        <dbReference type="EMBL" id="CCD24445.1"/>
    </source>
</evidence>
<dbReference type="SUPFAM" id="SSF53335">
    <property type="entry name" value="S-adenosyl-L-methionine-dependent methyltransferases"/>
    <property type="match status" value="1"/>
</dbReference>
<keyword evidence="8" id="KW-1185">Reference proteome</keyword>
<dbReference type="RefSeq" id="XP_003669688.1">
    <property type="nucleotide sequence ID" value="XM_003669640.1"/>
</dbReference>
<dbReference type="GO" id="GO:0003676">
    <property type="term" value="F:nucleic acid binding"/>
    <property type="evidence" value="ECO:0007669"/>
    <property type="project" value="InterPro"/>
</dbReference>
<dbReference type="Gene3D" id="3.40.50.150">
    <property type="entry name" value="Vaccinia Virus protein VP39"/>
    <property type="match status" value="1"/>
</dbReference>
<dbReference type="GeneID" id="11494949"/>
<evidence type="ECO:0000256" key="4">
    <source>
        <dbReference type="ARBA" id="ARBA00022691"/>
    </source>
</evidence>
<dbReference type="Pfam" id="PF05175">
    <property type="entry name" value="MTS"/>
    <property type="match status" value="1"/>
</dbReference>
<dbReference type="Proteomes" id="UP000000689">
    <property type="component" value="Chromosome 4"/>
</dbReference>
<dbReference type="PANTHER" id="PTHR18895:SF74">
    <property type="entry name" value="MTRF1L RELEASE FACTOR GLUTAMINE METHYLTRANSFERASE"/>
    <property type="match status" value="1"/>
</dbReference>
<comment type="catalytic activity">
    <reaction evidence="5">
        <text>L-glutaminyl-[peptide chain release factor] + S-adenosyl-L-methionine = N(5)-methyl-L-glutaminyl-[peptide chain release factor] + S-adenosyl-L-homocysteine + H(+)</text>
        <dbReference type="Rhea" id="RHEA:42896"/>
        <dbReference type="Rhea" id="RHEA-COMP:10271"/>
        <dbReference type="Rhea" id="RHEA-COMP:10272"/>
        <dbReference type="ChEBI" id="CHEBI:15378"/>
        <dbReference type="ChEBI" id="CHEBI:30011"/>
        <dbReference type="ChEBI" id="CHEBI:57856"/>
        <dbReference type="ChEBI" id="CHEBI:59789"/>
        <dbReference type="ChEBI" id="CHEBI:61891"/>
        <dbReference type="EC" id="2.1.1.297"/>
    </reaction>
</comment>
<organism evidence="7 8">
    <name type="scientific">Naumovozyma dairenensis (strain ATCC 10597 / BCRC 20456 / CBS 421 / NBRC 0211 / NRRL Y-12639)</name>
    <name type="common">Saccharomyces dairenensis</name>
    <dbReference type="NCBI Taxonomy" id="1071378"/>
    <lineage>
        <taxon>Eukaryota</taxon>
        <taxon>Fungi</taxon>
        <taxon>Dikarya</taxon>
        <taxon>Ascomycota</taxon>
        <taxon>Saccharomycotina</taxon>
        <taxon>Saccharomycetes</taxon>
        <taxon>Saccharomycetales</taxon>
        <taxon>Saccharomycetaceae</taxon>
        <taxon>Naumovozyma</taxon>
    </lineage>
</organism>
<protein>
    <recommendedName>
        <fullName evidence="1">peptide chain release factor N(5)-glutamine methyltransferase</fullName>
        <ecNumber evidence="1">2.1.1.297</ecNumber>
    </recommendedName>
</protein>
<dbReference type="InterPro" id="IPR029063">
    <property type="entry name" value="SAM-dependent_MTases_sf"/>
</dbReference>
<dbReference type="HOGENOM" id="CLU_018398_0_2_1"/>
<dbReference type="NCBIfam" id="TIGR00536">
    <property type="entry name" value="hemK_fam"/>
    <property type="match status" value="1"/>
</dbReference>
<dbReference type="GO" id="GO:0006451">
    <property type="term" value="P:translational readthrough"/>
    <property type="evidence" value="ECO:0007669"/>
    <property type="project" value="EnsemblFungi"/>
</dbReference>
<dbReference type="KEGG" id="ndi:NDAI_0D01310"/>
<evidence type="ECO:0000313" key="8">
    <source>
        <dbReference type="Proteomes" id="UP000000689"/>
    </source>
</evidence>
<feature type="domain" description="Methyltransferase small" evidence="6">
    <location>
        <begin position="120"/>
        <end position="210"/>
    </location>
</feature>
<proteinExistence type="predicted"/>
<evidence type="ECO:0000256" key="3">
    <source>
        <dbReference type="ARBA" id="ARBA00022679"/>
    </source>
</evidence>
<sequence>MPRISPVLAKKALSIQPYLPLLLPECRTLESAKQELKWIRYELSSSNRTHYRMSVKKACLLRYQHVPLQYILGTQPFGSLNIICKRNVLIPRWETEEWATALLKCLIKYWKNHQLRKPLSIWDLCSGSGCISLLSKSELNKADIKSNITAIDLSSAAISLIKLNMQKLKIQAINVKQLNILDCGPTNNSFQEIDVLICNPPYIPKHDFNISVNKSVRLYEPKLALIGDLEFYENLIDSWLLKGNNRTVNSFVYEIGDIHQFNYIKERINKNPLLKDTWEVGLKFDSNGKPRCVFGFNKIKPAFKYIFHEFGSSSGIQL</sequence>
<gene>
    <name evidence="7" type="primary">NDAI0D01310</name>
    <name evidence="7" type="ordered locus">NDAI_0D01310</name>
</gene>
<reference evidence="7 8" key="1">
    <citation type="journal article" date="2011" name="Proc. Natl. Acad. Sci. U.S.A.">
        <title>Evolutionary erosion of yeast sex chromosomes by mating-type switching accidents.</title>
        <authorList>
            <person name="Gordon J.L."/>
            <person name="Armisen D."/>
            <person name="Proux-Wera E."/>
            <person name="Oheigeartaigh S.S."/>
            <person name="Byrne K.P."/>
            <person name="Wolfe K.H."/>
        </authorList>
    </citation>
    <scope>NUCLEOTIDE SEQUENCE [LARGE SCALE GENOMIC DNA]</scope>
    <source>
        <strain evidence="8">ATCC 10597 / BCRC 20456 / CBS 421 / NBRC 0211 / NRRL Y-12639</strain>
    </source>
</reference>
<dbReference type="InterPro" id="IPR004556">
    <property type="entry name" value="HemK-like"/>
</dbReference>
<dbReference type="GO" id="GO:0102559">
    <property type="term" value="F:peptide chain release factor N(5)-glutamine methyltransferase activity"/>
    <property type="evidence" value="ECO:0007669"/>
    <property type="project" value="UniProtKB-EC"/>
</dbReference>
<evidence type="ECO:0000256" key="5">
    <source>
        <dbReference type="ARBA" id="ARBA00048391"/>
    </source>
</evidence>
<evidence type="ECO:0000256" key="1">
    <source>
        <dbReference type="ARBA" id="ARBA00012771"/>
    </source>
</evidence>
<dbReference type="CDD" id="cd02440">
    <property type="entry name" value="AdoMet_MTases"/>
    <property type="match status" value="1"/>
</dbReference>
<dbReference type="STRING" id="1071378.G0W9I4"/>
<dbReference type="OMA" id="MPRIPYS"/>
<keyword evidence="2" id="KW-0489">Methyltransferase</keyword>
<name>G0W9I4_NAUDC</name>
<dbReference type="GO" id="GO:0032259">
    <property type="term" value="P:methylation"/>
    <property type="evidence" value="ECO:0007669"/>
    <property type="project" value="UniProtKB-KW"/>
</dbReference>
<dbReference type="EC" id="2.1.1.297" evidence="1"/>
<dbReference type="PANTHER" id="PTHR18895">
    <property type="entry name" value="HEMK METHYLTRANSFERASE"/>
    <property type="match status" value="1"/>
</dbReference>
<dbReference type="InterPro" id="IPR050320">
    <property type="entry name" value="N5-glutamine_MTase"/>
</dbReference>
<dbReference type="AlphaFoldDB" id="G0W9I4"/>
<evidence type="ECO:0000256" key="2">
    <source>
        <dbReference type="ARBA" id="ARBA00022603"/>
    </source>
</evidence>
<dbReference type="EMBL" id="HE580270">
    <property type="protein sequence ID" value="CCD24445.1"/>
    <property type="molecule type" value="Genomic_DNA"/>
</dbReference>
<dbReference type="OrthoDB" id="269872at2759"/>
<dbReference type="PROSITE" id="PS00092">
    <property type="entry name" value="N6_MTASE"/>
    <property type="match status" value="1"/>
</dbReference>
<evidence type="ECO:0000259" key="6">
    <source>
        <dbReference type="Pfam" id="PF05175"/>
    </source>
</evidence>
<dbReference type="InterPro" id="IPR002052">
    <property type="entry name" value="DNA_methylase_N6_adenine_CS"/>
</dbReference>
<accession>G0W9I4</accession>
<keyword evidence="4" id="KW-0949">S-adenosyl-L-methionine</keyword>
<dbReference type="GO" id="GO:0005739">
    <property type="term" value="C:mitochondrion"/>
    <property type="evidence" value="ECO:0007669"/>
    <property type="project" value="TreeGrafter"/>
</dbReference>
<dbReference type="eggNOG" id="KOG2904">
    <property type="taxonomic scope" value="Eukaryota"/>
</dbReference>